<gene>
    <name evidence="2" type="ordered locus">SNE_A03810</name>
</gene>
<evidence type="ECO:0000313" key="3">
    <source>
        <dbReference type="Proteomes" id="UP000000496"/>
    </source>
</evidence>
<organism evidence="2 3">
    <name type="scientific">Simkania negevensis (strain ATCC VR-1471 / DSM 27360 / Z)</name>
    <dbReference type="NCBI Taxonomy" id="331113"/>
    <lineage>
        <taxon>Bacteria</taxon>
        <taxon>Pseudomonadati</taxon>
        <taxon>Chlamydiota</taxon>
        <taxon>Chlamydiia</taxon>
        <taxon>Parachlamydiales</taxon>
        <taxon>Simkaniaceae</taxon>
        <taxon>Simkania</taxon>
    </lineage>
</organism>
<proteinExistence type="predicted"/>
<dbReference type="AlphaFoldDB" id="F8L6C8"/>
<dbReference type="EMBL" id="FR872582">
    <property type="protein sequence ID" value="CCB88258.1"/>
    <property type="molecule type" value="Genomic_DNA"/>
</dbReference>
<dbReference type="RefSeq" id="WP_013942725.1">
    <property type="nucleotide sequence ID" value="NC_015713.1"/>
</dbReference>
<dbReference type="HOGENOM" id="CLU_782781_0_0_0"/>
<reference key="1">
    <citation type="journal article" date="2011" name="Mol. Biol. Evol.">
        <title>Unity in variety -- the pan-genome of the Chlamydiae.</title>
        <authorList>
            <person name="Collingro A."/>
            <person name="Tischler P."/>
            <person name="Weinmaier T."/>
            <person name="Penz T."/>
            <person name="Heinz E."/>
            <person name="Brunham R.C."/>
            <person name="Read T.D."/>
            <person name="Bavoil P.M."/>
            <person name="Sachse K."/>
            <person name="Kahane S."/>
            <person name="Friedman M.G."/>
            <person name="Rattei T."/>
            <person name="Myers G.S.A."/>
            <person name="Horn M."/>
        </authorList>
    </citation>
    <scope>NUCLEOTIDE SEQUENCE</scope>
    <source>
        <strain>Z</strain>
    </source>
</reference>
<protein>
    <submittedName>
        <fullName evidence="2">Uncharacterized protein</fullName>
    </submittedName>
</protein>
<keyword evidence="1" id="KW-0812">Transmembrane</keyword>
<evidence type="ECO:0000256" key="1">
    <source>
        <dbReference type="SAM" id="Phobius"/>
    </source>
</evidence>
<evidence type="ECO:0000313" key="2">
    <source>
        <dbReference type="EMBL" id="CCB88258.1"/>
    </source>
</evidence>
<keyword evidence="1" id="KW-0472">Membrane</keyword>
<dbReference type="KEGG" id="sng:SNE_A03810"/>
<reference evidence="2 3" key="2">
    <citation type="journal article" date="2011" name="Mol. Biol. Evol.">
        <title>Unity in variety--the pan-genome of the Chlamydiae.</title>
        <authorList>
            <person name="Collingro A."/>
            <person name="Tischler P."/>
            <person name="Weinmaier T."/>
            <person name="Penz T."/>
            <person name="Heinz E."/>
            <person name="Brunham R.C."/>
            <person name="Read T.D."/>
            <person name="Bavoil P.M."/>
            <person name="Sachse K."/>
            <person name="Kahane S."/>
            <person name="Friedman M.G."/>
            <person name="Rattei T."/>
            <person name="Myers G.S."/>
            <person name="Horn M."/>
        </authorList>
    </citation>
    <scope>NUCLEOTIDE SEQUENCE [LARGE SCALE GENOMIC DNA]</scope>
    <source>
        <strain evidence="3">ATCC VR-1471 / Z</strain>
    </source>
</reference>
<keyword evidence="3" id="KW-1185">Reference proteome</keyword>
<dbReference type="Proteomes" id="UP000000496">
    <property type="component" value="Chromosome gsn.131"/>
</dbReference>
<accession>F8L6C8</accession>
<name>F8L6C8_SIMNZ</name>
<feature type="transmembrane region" description="Helical" evidence="1">
    <location>
        <begin position="321"/>
        <end position="344"/>
    </location>
</feature>
<dbReference type="STRING" id="331113.SNE_A03810"/>
<sequence>MSVVSPQLFPVSFSHDMTPTDIYTYDKAEPLFYIPDCQRASFEEFVKINKLASLFFTDHFAHCLKPDGRINFEQVREWYDIEDLPSITEGRIPSALFKSIHVISFSQLEKFKKEGARCPWCSKSVRELTTCPLWEIKLRYPDRDIDWTREQLSPSTEVTIMRRRSNSDSRDFSLIHLIFLIDFAANDTSPWEQPPSEGIIERFMKCDPQYAQNVLSTIRHELNEIKTEAWVRHLHLRNDLDVLKNQLNEYLRECSPSHYQEPRAFTEDVLQRYPDVETLEDVKDSCELLSTPIDPIHRPVTPRRQLSNTSIKEESCMPLRYLLLGTIFICSFLYFFSTLMVAFFKGRFFFGDEL</sequence>
<keyword evidence="1" id="KW-1133">Transmembrane helix</keyword>